<name>A0A432W744_9GAMM</name>
<feature type="domain" description="AB hydrolase-1" evidence="2">
    <location>
        <begin position="13"/>
        <end position="240"/>
    </location>
</feature>
<comment type="caution">
    <text evidence="3">The sequence shown here is derived from an EMBL/GenBank/DDBJ whole genome shotgun (WGS) entry which is preliminary data.</text>
</comment>
<dbReference type="Pfam" id="PF00561">
    <property type="entry name" value="Abhydrolase_1"/>
    <property type="match status" value="1"/>
</dbReference>
<dbReference type="Gene3D" id="3.40.50.1820">
    <property type="entry name" value="alpha/beta hydrolase"/>
    <property type="match status" value="1"/>
</dbReference>
<accession>A0A432W744</accession>
<dbReference type="PANTHER" id="PTHR46118:SF4">
    <property type="entry name" value="PROTEIN ABHD11"/>
    <property type="match status" value="1"/>
</dbReference>
<sequence>MQLNYESSGSGTPVILIHGLFGDLDNLKSISRSLSDDYQVINIDVRNHGQSPHCDDMDYADMADDVIAITKELDLDKFHLLGHSMGGKIAMEIALRHPSQVRSLVIADIAPVAYDARHTEIIDALCAIDVESLENRQEADKELAKTINEKGVRQFLLKNLRKDGDNWFWRFNLAALKANYEKLIGAPTSEGQYNGPVLFIRGEKSDYVQQSHRDEIAPRFPRATAETIEGAGHWLHAEKPTEFNRLVADFIGQH</sequence>
<dbReference type="AlphaFoldDB" id="A0A432W744"/>
<proteinExistence type="predicted"/>
<gene>
    <name evidence="3" type="ORF">CWE09_04015</name>
</gene>
<dbReference type="InterPro" id="IPR000639">
    <property type="entry name" value="Epox_hydrolase-like"/>
</dbReference>
<evidence type="ECO:0000259" key="2">
    <source>
        <dbReference type="Pfam" id="PF00561"/>
    </source>
</evidence>
<dbReference type="SUPFAM" id="SSF53474">
    <property type="entry name" value="alpha/beta-Hydrolases"/>
    <property type="match status" value="1"/>
</dbReference>
<dbReference type="Proteomes" id="UP000288293">
    <property type="component" value="Unassembled WGS sequence"/>
</dbReference>
<organism evidence="3 4">
    <name type="scientific">Aliidiomarina minuta</name>
    <dbReference type="NCBI Taxonomy" id="880057"/>
    <lineage>
        <taxon>Bacteria</taxon>
        <taxon>Pseudomonadati</taxon>
        <taxon>Pseudomonadota</taxon>
        <taxon>Gammaproteobacteria</taxon>
        <taxon>Alteromonadales</taxon>
        <taxon>Idiomarinaceae</taxon>
        <taxon>Aliidiomarina</taxon>
    </lineage>
</organism>
<evidence type="ECO:0000313" key="4">
    <source>
        <dbReference type="Proteomes" id="UP000288293"/>
    </source>
</evidence>
<dbReference type="OrthoDB" id="9808398at2"/>
<protein>
    <submittedName>
        <fullName evidence="3">Alpha/beta hydrolase</fullName>
    </submittedName>
</protein>
<dbReference type="PRINTS" id="PR00412">
    <property type="entry name" value="EPOXHYDRLASE"/>
</dbReference>
<reference evidence="3 4" key="1">
    <citation type="journal article" date="2011" name="Front. Microbiol.">
        <title>Genomic signatures of strain selection and enhancement in Bacillus atrophaeus var. globigii, a historical biowarfare simulant.</title>
        <authorList>
            <person name="Gibbons H.S."/>
            <person name="Broomall S.M."/>
            <person name="McNew L.A."/>
            <person name="Daligault H."/>
            <person name="Chapman C."/>
            <person name="Bruce D."/>
            <person name="Karavis M."/>
            <person name="Krepps M."/>
            <person name="McGregor P.A."/>
            <person name="Hong C."/>
            <person name="Park K.H."/>
            <person name="Akmal A."/>
            <person name="Feldman A."/>
            <person name="Lin J.S."/>
            <person name="Chang W.E."/>
            <person name="Higgs B.W."/>
            <person name="Demirev P."/>
            <person name="Lindquist J."/>
            <person name="Liem A."/>
            <person name="Fochler E."/>
            <person name="Read T.D."/>
            <person name="Tapia R."/>
            <person name="Johnson S."/>
            <person name="Bishop-Lilly K.A."/>
            <person name="Detter C."/>
            <person name="Han C."/>
            <person name="Sozhamannan S."/>
            <person name="Rosenzweig C.N."/>
            <person name="Skowronski E.W."/>
        </authorList>
    </citation>
    <scope>NUCLEOTIDE SEQUENCE [LARGE SCALE GENOMIC DNA]</scope>
    <source>
        <strain evidence="3 4">MLST1</strain>
    </source>
</reference>
<keyword evidence="1 3" id="KW-0378">Hydrolase</keyword>
<evidence type="ECO:0000313" key="3">
    <source>
        <dbReference type="EMBL" id="RUO25900.1"/>
    </source>
</evidence>
<dbReference type="GO" id="GO:0016787">
    <property type="term" value="F:hydrolase activity"/>
    <property type="evidence" value="ECO:0007669"/>
    <property type="project" value="UniProtKB-KW"/>
</dbReference>
<dbReference type="PANTHER" id="PTHR46118">
    <property type="entry name" value="PROTEIN ABHD11"/>
    <property type="match status" value="1"/>
</dbReference>
<dbReference type="InterPro" id="IPR029058">
    <property type="entry name" value="AB_hydrolase_fold"/>
</dbReference>
<keyword evidence="4" id="KW-1185">Reference proteome</keyword>
<dbReference type="EMBL" id="PIPL01000001">
    <property type="protein sequence ID" value="RUO25900.1"/>
    <property type="molecule type" value="Genomic_DNA"/>
</dbReference>
<dbReference type="RefSeq" id="WP_126802718.1">
    <property type="nucleotide sequence ID" value="NZ_PIPL01000001.1"/>
</dbReference>
<dbReference type="InterPro" id="IPR000073">
    <property type="entry name" value="AB_hydrolase_1"/>
</dbReference>
<dbReference type="PRINTS" id="PR00111">
    <property type="entry name" value="ABHYDROLASE"/>
</dbReference>
<evidence type="ECO:0000256" key="1">
    <source>
        <dbReference type="ARBA" id="ARBA00022801"/>
    </source>
</evidence>